<comment type="similarity">
    <text evidence="2">Belongs to the amino acid-polyamine-organocation (APC) superfamily. Spore germination protein (SGP) (TC 2.A.3.9) family.</text>
</comment>
<dbReference type="PANTHER" id="PTHR34975:SF2">
    <property type="entry name" value="SPORE GERMINATION PROTEIN A2"/>
    <property type="match status" value="1"/>
</dbReference>
<dbReference type="PANTHER" id="PTHR34975">
    <property type="entry name" value="SPORE GERMINATION PROTEIN A2"/>
    <property type="match status" value="1"/>
</dbReference>
<dbReference type="GO" id="GO:0009847">
    <property type="term" value="P:spore germination"/>
    <property type="evidence" value="ECO:0007669"/>
    <property type="project" value="InterPro"/>
</dbReference>
<dbReference type="AlphaFoldDB" id="F8FAB5"/>
<feature type="transmembrane region" description="Helical" evidence="8">
    <location>
        <begin position="146"/>
        <end position="163"/>
    </location>
</feature>
<feature type="transmembrane region" description="Helical" evidence="8">
    <location>
        <begin position="335"/>
        <end position="357"/>
    </location>
</feature>
<feature type="transmembrane region" description="Helical" evidence="8">
    <location>
        <begin position="310"/>
        <end position="329"/>
    </location>
</feature>
<dbReference type="PATRIC" id="fig|1036673.3.peg.878"/>
<feature type="transmembrane region" description="Helical" evidence="8">
    <location>
        <begin position="80"/>
        <end position="101"/>
    </location>
</feature>
<dbReference type="GO" id="GO:0016020">
    <property type="term" value="C:membrane"/>
    <property type="evidence" value="ECO:0007669"/>
    <property type="project" value="UniProtKB-SubCell"/>
</dbReference>
<keyword evidence="4" id="KW-0309">Germination</keyword>
<dbReference type="KEGG" id="pms:KNP414_00978"/>
<dbReference type="InterPro" id="IPR004761">
    <property type="entry name" value="Spore_GerAB"/>
</dbReference>
<protein>
    <submittedName>
        <fullName evidence="9">Spore germination protein</fullName>
    </submittedName>
</protein>
<feature type="transmembrane region" description="Helical" evidence="8">
    <location>
        <begin position="274"/>
        <end position="298"/>
    </location>
</feature>
<gene>
    <name evidence="9" type="ordered locus">KNP414_00978</name>
</gene>
<name>F8FAB5_PAEMK</name>
<comment type="subcellular location">
    <subcellularLocation>
        <location evidence="1">Membrane</location>
        <topology evidence="1">Multi-pass membrane protein</topology>
    </subcellularLocation>
</comment>
<feature type="transmembrane region" description="Helical" evidence="8">
    <location>
        <begin position="12"/>
        <end position="33"/>
    </location>
</feature>
<keyword evidence="6 8" id="KW-1133">Transmembrane helix</keyword>
<keyword evidence="5 8" id="KW-0812">Transmembrane</keyword>
<evidence type="ECO:0000256" key="2">
    <source>
        <dbReference type="ARBA" id="ARBA00007998"/>
    </source>
</evidence>
<proteinExistence type="inferred from homology"/>
<dbReference type="Pfam" id="PF03845">
    <property type="entry name" value="Spore_permease"/>
    <property type="match status" value="1"/>
</dbReference>
<keyword evidence="3" id="KW-0813">Transport</keyword>
<dbReference type="HOGENOM" id="CLU_047547_1_2_9"/>
<evidence type="ECO:0000256" key="8">
    <source>
        <dbReference type="SAM" id="Phobius"/>
    </source>
</evidence>
<feature type="transmembrane region" description="Helical" evidence="8">
    <location>
        <begin position="39"/>
        <end position="60"/>
    </location>
</feature>
<evidence type="ECO:0000313" key="10">
    <source>
        <dbReference type="Proteomes" id="UP000006620"/>
    </source>
</evidence>
<feature type="transmembrane region" description="Helical" evidence="8">
    <location>
        <begin position="216"/>
        <end position="239"/>
    </location>
</feature>
<dbReference type="EMBL" id="CP002869">
    <property type="protein sequence ID" value="AEI39568.1"/>
    <property type="molecule type" value="Genomic_DNA"/>
</dbReference>
<evidence type="ECO:0000256" key="5">
    <source>
        <dbReference type="ARBA" id="ARBA00022692"/>
    </source>
</evidence>
<keyword evidence="7 8" id="KW-0472">Membrane</keyword>
<accession>F8FAB5</accession>
<organism evidence="9 10">
    <name type="scientific">Paenibacillus mucilaginosus (strain KNP414)</name>
    <dbReference type="NCBI Taxonomy" id="1036673"/>
    <lineage>
        <taxon>Bacteria</taxon>
        <taxon>Bacillati</taxon>
        <taxon>Bacillota</taxon>
        <taxon>Bacilli</taxon>
        <taxon>Bacillales</taxon>
        <taxon>Paenibacillaceae</taxon>
        <taxon>Paenibacillus</taxon>
    </lineage>
</organism>
<feature type="transmembrane region" description="Helical" evidence="8">
    <location>
        <begin position="116"/>
        <end position="134"/>
    </location>
</feature>
<sequence length="367" mass="40822">MKREQISVSQLSALMCMFIISSSTLLIPTYLASQAKQDAWIAVTAGIALSCLLVPLYTKLSGTYPGMTLMQYSEVILGRLPGKAVGLLFWAYLLILTSGLLRQLGEMITTLTLPQTPIQAIHAVMVLLLVFSVRRGLEPVGRSAEIFLPWVLLFILCFLIFLAPEIEINHLLPVMEHGLPPVIKGTLTLIGIPYLDLVVFLMLLPHLRRPEKSGKAFRFAMLSGGGIVLLFTLCSILVLGPHTTERSVYPLFQMAQKVNIGNFIQRIEVLVGGLWFISLFFKITVCLYACALCAAQLFGLRGYREITYPLGLIIWVLAMIIAPSSVYFLDFIREIWTVSTLPYGLLLPLLLLAVHAWKQRSARKGES</sequence>
<feature type="transmembrane region" description="Helical" evidence="8">
    <location>
        <begin position="183"/>
        <end position="204"/>
    </location>
</feature>
<evidence type="ECO:0000256" key="7">
    <source>
        <dbReference type="ARBA" id="ARBA00023136"/>
    </source>
</evidence>
<evidence type="ECO:0000256" key="6">
    <source>
        <dbReference type="ARBA" id="ARBA00022989"/>
    </source>
</evidence>
<evidence type="ECO:0000256" key="3">
    <source>
        <dbReference type="ARBA" id="ARBA00022448"/>
    </source>
</evidence>
<dbReference type="Proteomes" id="UP000006620">
    <property type="component" value="Chromosome"/>
</dbReference>
<reference evidence="9 10" key="2">
    <citation type="journal article" date="2013" name="Genome Announc.">
        <title>Genome Sequence of Growth-Improving Paenibacillus mucilaginosus Strain KNP414.</title>
        <authorList>
            <person name="Lu J.J."/>
            <person name="Wang J.F."/>
            <person name="Hu X.F."/>
        </authorList>
    </citation>
    <scope>NUCLEOTIDE SEQUENCE [LARGE SCALE GENOMIC DNA]</scope>
    <source>
        <strain evidence="9 10">KNP414</strain>
    </source>
</reference>
<dbReference type="NCBIfam" id="TIGR00912">
    <property type="entry name" value="2A0309"/>
    <property type="match status" value="1"/>
</dbReference>
<dbReference type="Gene3D" id="1.20.1740.10">
    <property type="entry name" value="Amino acid/polyamine transporter I"/>
    <property type="match status" value="1"/>
</dbReference>
<evidence type="ECO:0000256" key="1">
    <source>
        <dbReference type="ARBA" id="ARBA00004141"/>
    </source>
</evidence>
<dbReference type="RefSeq" id="WP_013914732.1">
    <property type="nucleotide sequence ID" value="NC_015690.1"/>
</dbReference>
<evidence type="ECO:0000313" key="9">
    <source>
        <dbReference type="EMBL" id="AEI39568.1"/>
    </source>
</evidence>
<evidence type="ECO:0000256" key="4">
    <source>
        <dbReference type="ARBA" id="ARBA00022544"/>
    </source>
</evidence>
<reference evidence="10" key="1">
    <citation type="submission" date="2011-06" db="EMBL/GenBank/DDBJ databases">
        <title>Complete genome sequence of Paenibacillus mucilaginosus KNP414.</title>
        <authorList>
            <person name="Wang J."/>
            <person name="Hu S."/>
            <person name="Hu X."/>
            <person name="Zhang B."/>
            <person name="Dong D."/>
            <person name="Zhang S."/>
            <person name="Zhao K."/>
            <person name="Wu D."/>
        </authorList>
    </citation>
    <scope>NUCLEOTIDE SEQUENCE [LARGE SCALE GENOMIC DNA]</scope>
    <source>
        <strain evidence="10">KNP414</strain>
    </source>
</reference>